<dbReference type="Pfam" id="PF00672">
    <property type="entry name" value="HAMP"/>
    <property type="match status" value="1"/>
</dbReference>
<evidence type="ECO:0000259" key="16">
    <source>
        <dbReference type="PROSITE" id="PS50885"/>
    </source>
</evidence>
<keyword evidence="18" id="KW-0762">Sugar transport</keyword>
<evidence type="ECO:0000256" key="8">
    <source>
        <dbReference type="ARBA" id="ARBA00022692"/>
    </source>
</evidence>
<evidence type="ECO:0000256" key="3">
    <source>
        <dbReference type="ARBA" id="ARBA00012438"/>
    </source>
</evidence>
<keyword evidence="8 13" id="KW-0812">Transmembrane</keyword>
<evidence type="ECO:0000256" key="4">
    <source>
        <dbReference type="ARBA" id="ARBA00022448"/>
    </source>
</evidence>
<keyword evidence="10 13" id="KW-1133">Transmembrane helix</keyword>
<feature type="domain" description="ABC transmembrane type-1" evidence="17">
    <location>
        <begin position="96"/>
        <end position="343"/>
    </location>
</feature>
<gene>
    <name evidence="18" type="ORF">SAMN04488561_1617</name>
</gene>
<evidence type="ECO:0000256" key="6">
    <source>
        <dbReference type="ARBA" id="ARBA00022553"/>
    </source>
</evidence>
<dbReference type="InterPro" id="IPR003660">
    <property type="entry name" value="HAMP_dom"/>
</dbReference>
<comment type="similarity">
    <text evidence="13">Belongs to the binding-protein-dependent transport system permease family.</text>
</comment>
<evidence type="ECO:0000259" key="17">
    <source>
        <dbReference type="PROSITE" id="PS50928"/>
    </source>
</evidence>
<evidence type="ECO:0000313" key="19">
    <source>
        <dbReference type="Proteomes" id="UP000181980"/>
    </source>
</evidence>
<feature type="region of interest" description="Disordered" evidence="14">
    <location>
        <begin position="1"/>
        <end position="26"/>
    </location>
</feature>
<dbReference type="GO" id="GO:0055085">
    <property type="term" value="P:transmembrane transport"/>
    <property type="evidence" value="ECO:0007669"/>
    <property type="project" value="InterPro"/>
</dbReference>
<evidence type="ECO:0000256" key="1">
    <source>
        <dbReference type="ARBA" id="ARBA00000085"/>
    </source>
</evidence>
<dbReference type="Pfam" id="PF00528">
    <property type="entry name" value="BPD_transp_1"/>
    <property type="match status" value="1"/>
</dbReference>
<dbReference type="Gene3D" id="1.10.287.130">
    <property type="match status" value="1"/>
</dbReference>
<dbReference type="GO" id="GO:0005886">
    <property type="term" value="C:plasma membrane"/>
    <property type="evidence" value="ECO:0007669"/>
    <property type="project" value="UniProtKB-SubCell"/>
</dbReference>
<evidence type="ECO:0000256" key="9">
    <source>
        <dbReference type="ARBA" id="ARBA00022777"/>
    </source>
</evidence>
<proteinExistence type="inferred from homology"/>
<dbReference type="Gene3D" id="6.10.340.10">
    <property type="match status" value="1"/>
</dbReference>
<keyword evidence="19" id="KW-1185">Reference proteome</keyword>
<feature type="transmembrane region" description="Helical" evidence="13">
    <location>
        <begin position="133"/>
        <end position="153"/>
    </location>
</feature>
<name>A0A1H5JL61_9ACTN</name>
<dbReference type="CDD" id="cd00082">
    <property type="entry name" value="HisKA"/>
    <property type="match status" value="1"/>
</dbReference>
<evidence type="ECO:0000313" key="18">
    <source>
        <dbReference type="EMBL" id="SEE52731.1"/>
    </source>
</evidence>
<dbReference type="STRING" id="561176.SAMN04488561_1617"/>
<evidence type="ECO:0000256" key="2">
    <source>
        <dbReference type="ARBA" id="ARBA00004651"/>
    </source>
</evidence>
<dbReference type="EC" id="2.7.13.3" evidence="3"/>
<dbReference type="InterPro" id="IPR003594">
    <property type="entry name" value="HATPase_dom"/>
</dbReference>
<evidence type="ECO:0000256" key="5">
    <source>
        <dbReference type="ARBA" id="ARBA00022475"/>
    </source>
</evidence>
<sequence>MELQQTRPSGATATVAPDGRGAGTRGARRKRAGRWVGVWFVLPATLYVVVFMLAPVVYGLVLSFTDYSPLSRTGPAPVGFENYVGLASDPAFRQALGVTFRYTAQVLPVVVVIALGLALLANKPFRGIGLFRASLYLPHIVSLTAVSMIWLWLYSQNGMVNGLLEAVGMGPQRWLYEPDSALNAVSVMRIWKALGANMVLLLAGLQGIPKDLYEAARVDGANAWQRFRYVTLPGLRPMLTYVVVMDIIFLSQSFAEIFVLTQGGPLGETTTSSRSTSGTCARSWTARSGAGASRRCAARATGWPPMAAERGRRGSVRLRTTTGAVLVAGLALLLGGVALVVVMRSALLEQVADAARSRAASVDAADPRLVADDDGFVQVVADGAVVAATPNVAGVAAVDVRPGDTTRVDVGGEDMLAVAVRSGDRTVVAGQSTDDVADATGVVTRLLGVGLPVLLAVVGVTTWWTTGRALAPVEAVRAEVDAISAAELHRRVPTGRGDDEIARLARTMNRMLDRLEDAQTRQRRFVSDASHELRSPVASIRQHAEVALAHPGRTSVPALAGIVLAEDLRVQRLVEDLLVLARADEHRLRLAAHAVDLDDLVLEEAVRLRAAGATVDTTGVAAARVTGDAAALRRVLRNLGDNAVRHAAGVVALSVASRDGTVSLAVEDDGPGIAPADRERVLHRFVRLDEARDRDAGGAGLGLAIVDELVRAHDGAVEVGERNGGGARIVVRLPAG</sequence>
<dbReference type="InterPro" id="IPR004358">
    <property type="entry name" value="Sig_transdc_His_kin-like_C"/>
</dbReference>
<accession>A0A1H5JL61</accession>
<reference evidence="19" key="1">
    <citation type="submission" date="2016-10" db="EMBL/GenBank/DDBJ databases">
        <authorList>
            <person name="Varghese N."/>
            <person name="Submissions S."/>
        </authorList>
    </citation>
    <scope>NUCLEOTIDE SEQUENCE [LARGE SCALE GENOMIC DNA]</scope>
    <source>
        <strain evidence="19">DSM 45237</strain>
    </source>
</reference>
<keyword evidence="6" id="KW-0597">Phosphoprotein</keyword>
<dbReference type="SMART" id="SM00388">
    <property type="entry name" value="HisKA"/>
    <property type="match status" value="1"/>
</dbReference>
<dbReference type="CDD" id="cd06225">
    <property type="entry name" value="HAMP"/>
    <property type="match status" value="1"/>
</dbReference>
<dbReference type="PROSITE" id="PS50928">
    <property type="entry name" value="ABC_TM1"/>
    <property type="match status" value="1"/>
</dbReference>
<keyword evidence="11" id="KW-0902">Two-component regulatory system</keyword>
<feature type="transmembrane region" description="Helical" evidence="13">
    <location>
        <begin position="102"/>
        <end position="121"/>
    </location>
</feature>
<organism evidence="18 19">
    <name type="scientific">Jiangella alba</name>
    <dbReference type="NCBI Taxonomy" id="561176"/>
    <lineage>
        <taxon>Bacteria</taxon>
        <taxon>Bacillati</taxon>
        <taxon>Actinomycetota</taxon>
        <taxon>Actinomycetes</taxon>
        <taxon>Jiangellales</taxon>
        <taxon>Jiangellaceae</taxon>
        <taxon>Jiangella</taxon>
    </lineage>
</organism>
<feature type="transmembrane region" description="Helical" evidence="13">
    <location>
        <begin position="35"/>
        <end position="61"/>
    </location>
</feature>
<dbReference type="PANTHER" id="PTHR30193:SF37">
    <property type="entry name" value="INNER MEMBRANE ABC TRANSPORTER PERMEASE PROTEIN YCJO"/>
    <property type="match status" value="1"/>
</dbReference>
<dbReference type="PRINTS" id="PR00344">
    <property type="entry name" value="BCTRLSENSOR"/>
</dbReference>
<feature type="compositionally biased region" description="Polar residues" evidence="14">
    <location>
        <begin position="1"/>
        <end position="12"/>
    </location>
</feature>
<dbReference type="Pfam" id="PF02518">
    <property type="entry name" value="HATPase_c"/>
    <property type="match status" value="1"/>
</dbReference>
<dbReference type="InterPro" id="IPR051393">
    <property type="entry name" value="ABC_transporter_permease"/>
</dbReference>
<dbReference type="GO" id="GO:0000155">
    <property type="term" value="F:phosphorelay sensor kinase activity"/>
    <property type="evidence" value="ECO:0007669"/>
    <property type="project" value="InterPro"/>
</dbReference>
<dbReference type="Pfam" id="PF00512">
    <property type="entry name" value="HisKA"/>
    <property type="match status" value="1"/>
</dbReference>
<comment type="subcellular location">
    <subcellularLocation>
        <location evidence="2 13">Cell membrane</location>
        <topology evidence="2 13">Multi-pass membrane protein</topology>
    </subcellularLocation>
</comment>
<dbReference type="EMBL" id="FNUC01000003">
    <property type="protein sequence ID" value="SEE52731.1"/>
    <property type="molecule type" value="Genomic_DNA"/>
</dbReference>
<dbReference type="InterPro" id="IPR000515">
    <property type="entry name" value="MetI-like"/>
</dbReference>
<dbReference type="InterPro" id="IPR036097">
    <property type="entry name" value="HisK_dim/P_sf"/>
</dbReference>
<dbReference type="Gene3D" id="3.30.565.10">
    <property type="entry name" value="Histidine kinase-like ATPase, C-terminal domain"/>
    <property type="match status" value="1"/>
</dbReference>
<dbReference type="CDD" id="cd06261">
    <property type="entry name" value="TM_PBP2"/>
    <property type="match status" value="1"/>
</dbReference>
<keyword evidence="4 13" id="KW-0813">Transport</keyword>
<dbReference type="SUPFAM" id="SSF161098">
    <property type="entry name" value="MetI-like"/>
    <property type="match status" value="1"/>
</dbReference>
<evidence type="ECO:0000256" key="10">
    <source>
        <dbReference type="ARBA" id="ARBA00022989"/>
    </source>
</evidence>
<keyword evidence="7" id="KW-0808">Transferase</keyword>
<dbReference type="SMART" id="SM00387">
    <property type="entry name" value="HATPase_c"/>
    <property type="match status" value="1"/>
</dbReference>
<dbReference type="InterPro" id="IPR005467">
    <property type="entry name" value="His_kinase_dom"/>
</dbReference>
<evidence type="ECO:0000259" key="15">
    <source>
        <dbReference type="PROSITE" id="PS50109"/>
    </source>
</evidence>
<feature type="domain" description="Histidine kinase" evidence="15">
    <location>
        <begin position="528"/>
        <end position="736"/>
    </location>
</feature>
<keyword evidence="9" id="KW-0418">Kinase</keyword>
<dbReference type="SUPFAM" id="SSF158472">
    <property type="entry name" value="HAMP domain-like"/>
    <property type="match status" value="1"/>
</dbReference>
<evidence type="ECO:0000256" key="12">
    <source>
        <dbReference type="ARBA" id="ARBA00023136"/>
    </source>
</evidence>
<dbReference type="InterPro" id="IPR003661">
    <property type="entry name" value="HisK_dim/P_dom"/>
</dbReference>
<dbReference type="PANTHER" id="PTHR30193">
    <property type="entry name" value="ABC TRANSPORTER PERMEASE PROTEIN"/>
    <property type="match status" value="1"/>
</dbReference>
<protein>
    <recommendedName>
        <fullName evidence="3">histidine kinase</fullName>
        <ecNumber evidence="3">2.7.13.3</ecNumber>
    </recommendedName>
</protein>
<dbReference type="Proteomes" id="UP000181980">
    <property type="component" value="Unassembled WGS sequence"/>
</dbReference>
<feature type="transmembrane region" description="Helical" evidence="13">
    <location>
        <begin position="322"/>
        <end position="343"/>
    </location>
</feature>
<dbReference type="SUPFAM" id="SSF55874">
    <property type="entry name" value="ATPase domain of HSP90 chaperone/DNA topoisomerase II/histidine kinase"/>
    <property type="match status" value="1"/>
</dbReference>
<comment type="catalytic activity">
    <reaction evidence="1">
        <text>ATP + protein L-histidine = ADP + protein N-phospho-L-histidine.</text>
        <dbReference type="EC" id="2.7.13.3"/>
    </reaction>
</comment>
<evidence type="ECO:0000256" key="14">
    <source>
        <dbReference type="SAM" id="MobiDB-lite"/>
    </source>
</evidence>
<dbReference type="InterPro" id="IPR035906">
    <property type="entry name" value="MetI-like_sf"/>
</dbReference>
<keyword evidence="12 13" id="KW-0472">Membrane</keyword>
<dbReference type="InterPro" id="IPR036890">
    <property type="entry name" value="HATPase_C_sf"/>
</dbReference>
<feature type="domain" description="HAMP" evidence="16">
    <location>
        <begin position="467"/>
        <end position="520"/>
    </location>
</feature>
<dbReference type="SUPFAM" id="SSF160964">
    <property type="entry name" value="MalF N-terminal region-like"/>
    <property type="match status" value="1"/>
</dbReference>
<dbReference type="SMART" id="SM00304">
    <property type="entry name" value="HAMP"/>
    <property type="match status" value="1"/>
</dbReference>
<evidence type="ECO:0000256" key="13">
    <source>
        <dbReference type="RuleBase" id="RU363032"/>
    </source>
</evidence>
<evidence type="ECO:0000256" key="11">
    <source>
        <dbReference type="ARBA" id="ARBA00023012"/>
    </source>
</evidence>
<dbReference type="SUPFAM" id="SSF47384">
    <property type="entry name" value="Homodimeric domain of signal transducing histidine kinase"/>
    <property type="match status" value="1"/>
</dbReference>
<dbReference type="PROSITE" id="PS50109">
    <property type="entry name" value="HIS_KIN"/>
    <property type="match status" value="1"/>
</dbReference>
<dbReference type="Gene3D" id="1.10.3720.10">
    <property type="entry name" value="MetI-like"/>
    <property type="match status" value="1"/>
</dbReference>
<dbReference type="PROSITE" id="PS50885">
    <property type="entry name" value="HAMP"/>
    <property type="match status" value="1"/>
</dbReference>
<dbReference type="AlphaFoldDB" id="A0A1H5JL61"/>
<evidence type="ECO:0000256" key="7">
    <source>
        <dbReference type="ARBA" id="ARBA00022679"/>
    </source>
</evidence>
<keyword evidence="5" id="KW-1003">Cell membrane</keyword>